<dbReference type="Pfam" id="PF00805">
    <property type="entry name" value="Pentapeptide"/>
    <property type="match status" value="2"/>
</dbReference>
<dbReference type="InterPro" id="IPR019734">
    <property type="entry name" value="TPR_rpt"/>
</dbReference>
<dbReference type="SMART" id="SM00028">
    <property type="entry name" value="TPR"/>
    <property type="match status" value="2"/>
</dbReference>
<dbReference type="SUPFAM" id="SSF48452">
    <property type="entry name" value="TPR-like"/>
    <property type="match status" value="1"/>
</dbReference>
<keyword evidence="2" id="KW-1185">Reference proteome</keyword>
<name>A0ABY5AT26_9CYAN</name>
<gene>
    <name evidence="1" type="ORF">NEA10_04405</name>
</gene>
<dbReference type="EMBL" id="CP098611">
    <property type="protein sequence ID" value="USR91972.1"/>
    <property type="molecule type" value="Genomic_DNA"/>
</dbReference>
<dbReference type="Proteomes" id="UP001056708">
    <property type="component" value="Chromosome"/>
</dbReference>
<dbReference type="InterPro" id="IPR051082">
    <property type="entry name" value="Pentapeptide-BTB/POZ_domain"/>
</dbReference>
<dbReference type="Gene3D" id="1.25.40.10">
    <property type="entry name" value="Tetratricopeptide repeat domain"/>
    <property type="match status" value="1"/>
</dbReference>
<dbReference type="SUPFAM" id="SSF141571">
    <property type="entry name" value="Pentapeptide repeat-like"/>
    <property type="match status" value="1"/>
</dbReference>
<protein>
    <submittedName>
        <fullName evidence="1">Pentapeptide repeat-containing protein</fullName>
    </submittedName>
</protein>
<evidence type="ECO:0000313" key="1">
    <source>
        <dbReference type="EMBL" id="USR91972.1"/>
    </source>
</evidence>
<accession>A0ABY5AT26</accession>
<proteinExistence type="predicted"/>
<dbReference type="PANTHER" id="PTHR14136">
    <property type="entry name" value="BTB_POZ DOMAIN-CONTAINING PROTEIN KCTD9"/>
    <property type="match status" value="1"/>
</dbReference>
<evidence type="ECO:0000313" key="2">
    <source>
        <dbReference type="Proteomes" id="UP001056708"/>
    </source>
</evidence>
<organism evidence="1 2">
    <name type="scientific">Phormidium yuhuli AB48</name>
    <dbReference type="NCBI Taxonomy" id="2940671"/>
    <lineage>
        <taxon>Bacteria</taxon>
        <taxon>Bacillati</taxon>
        <taxon>Cyanobacteriota</taxon>
        <taxon>Cyanophyceae</taxon>
        <taxon>Oscillatoriophycideae</taxon>
        <taxon>Oscillatoriales</taxon>
        <taxon>Oscillatoriaceae</taxon>
        <taxon>Phormidium</taxon>
        <taxon>Phormidium yuhuli</taxon>
    </lineage>
</organism>
<reference evidence="1" key="1">
    <citation type="submission" date="2022-06" db="EMBL/GenBank/DDBJ databases">
        <title>Genome sequence of Phormidium yuhuli AB48 isolated from an industrial photobioreactor environment.</title>
        <authorList>
            <person name="Qiu Y."/>
            <person name="Noonan A.J.C."/>
            <person name="Dofher K."/>
            <person name="Koch M."/>
            <person name="Kieft B."/>
            <person name="Lin X."/>
            <person name="Ziels R.M."/>
            <person name="Hallam S.J."/>
        </authorList>
    </citation>
    <scope>NUCLEOTIDE SEQUENCE</scope>
    <source>
        <strain evidence="1">AB48</strain>
    </source>
</reference>
<dbReference type="InterPro" id="IPR011990">
    <property type="entry name" value="TPR-like_helical_dom_sf"/>
</dbReference>
<sequence>MYNAKLALNVSFPWAIAPVVALVWSFGNLSPVAAQTAPDLRQLLSTQDCPQCDLRNAGLVHSRLSGANLQGANLVRANLSQSDLMGANLSGANLTGVSLVGANLTGANLRGANLTGADLRGAFLTGADFDGAILTNANLRGAYDVPSTVVTVDELLRWGNDEAQQGNYQGAVSFYTDAIILNNQFPLAYLGRAAAYNRMGETQRAVADAERAAEIYFAAGNQEGYETAKFFASAIVAEEEAFHEARERQRRGDIGGNILNVITGIGSLLLQGILPF</sequence>
<dbReference type="InterPro" id="IPR001646">
    <property type="entry name" value="5peptide_repeat"/>
</dbReference>
<dbReference type="PANTHER" id="PTHR14136:SF17">
    <property type="entry name" value="BTB_POZ DOMAIN-CONTAINING PROTEIN KCTD9"/>
    <property type="match status" value="1"/>
</dbReference>
<dbReference type="Gene3D" id="2.160.20.80">
    <property type="entry name" value="E3 ubiquitin-protein ligase SopA"/>
    <property type="match status" value="1"/>
</dbReference>
<dbReference type="RefSeq" id="WP_252664052.1">
    <property type="nucleotide sequence ID" value="NZ_CP098611.1"/>
</dbReference>